<protein>
    <recommendedName>
        <fullName evidence="1">RNA helicase</fullName>
        <ecNumber evidence="1">3.6.4.13</ecNumber>
    </recommendedName>
</protein>
<evidence type="ECO:0000256" key="2">
    <source>
        <dbReference type="ARBA" id="ARBA00047984"/>
    </source>
</evidence>
<sequence length="278" mass="31884">MSHLNDDLKYKLLIKKESLEAVLILQTDEGTNEYKVSFLEGVKNYNFMFSGCDKVLKDFKLKAKDTVAFQLKEVIGGDAIGWPWGISLIVGWWWWLTSQKHPENQLLPNKLDEACRNAKAPLLLRMQPCYDHSYYFVASFIDDHIRHHASMPHLLIRKLAGKPSSACEDIVVMVDEAHERTLSTDILFGLVKDIARFRLDLKLLISRATLDAEKFNDYIDSAPIFKIPARRFPVEINYTKAPEADYLDAAIVTALQIHVTQATWGWRHTGLSRRPGRN</sequence>
<evidence type="ECO:0000313" key="4">
    <source>
        <dbReference type="Proteomes" id="UP001206925"/>
    </source>
</evidence>
<reference evidence="3" key="1">
    <citation type="submission" date="2022-06" db="EMBL/GenBank/DDBJ databases">
        <title>Uncovering the hologenomic basis of an extraordinary plant invasion.</title>
        <authorList>
            <person name="Bieker V.C."/>
            <person name="Martin M.D."/>
            <person name="Gilbert T."/>
            <person name="Hodgins K."/>
            <person name="Battlay P."/>
            <person name="Petersen B."/>
            <person name="Wilson J."/>
        </authorList>
    </citation>
    <scope>NUCLEOTIDE SEQUENCE</scope>
    <source>
        <strain evidence="3">AA19_3_7</strain>
        <tissue evidence="3">Leaf</tissue>
    </source>
</reference>
<accession>A0AAD5GVE8</accession>
<dbReference type="GO" id="GO:0003724">
    <property type="term" value="F:RNA helicase activity"/>
    <property type="evidence" value="ECO:0007669"/>
    <property type="project" value="UniProtKB-EC"/>
</dbReference>
<keyword evidence="4" id="KW-1185">Reference proteome</keyword>
<dbReference type="InterPro" id="IPR027417">
    <property type="entry name" value="P-loop_NTPase"/>
</dbReference>
<dbReference type="Gene3D" id="3.40.50.300">
    <property type="entry name" value="P-loop containing nucleotide triphosphate hydrolases"/>
    <property type="match status" value="1"/>
</dbReference>
<dbReference type="GO" id="GO:0003723">
    <property type="term" value="F:RNA binding"/>
    <property type="evidence" value="ECO:0007669"/>
    <property type="project" value="TreeGrafter"/>
</dbReference>
<dbReference type="EC" id="3.6.4.13" evidence="1"/>
<dbReference type="Gene3D" id="3.40.50.1820">
    <property type="entry name" value="alpha/beta hydrolase"/>
    <property type="match status" value="1"/>
</dbReference>
<dbReference type="Proteomes" id="UP001206925">
    <property type="component" value="Unassembled WGS sequence"/>
</dbReference>
<comment type="catalytic activity">
    <reaction evidence="2">
        <text>ATP + H2O = ADP + phosphate + H(+)</text>
        <dbReference type="Rhea" id="RHEA:13065"/>
        <dbReference type="ChEBI" id="CHEBI:15377"/>
        <dbReference type="ChEBI" id="CHEBI:15378"/>
        <dbReference type="ChEBI" id="CHEBI:30616"/>
        <dbReference type="ChEBI" id="CHEBI:43474"/>
        <dbReference type="ChEBI" id="CHEBI:456216"/>
        <dbReference type="EC" id="3.6.4.13"/>
    </reaction>
</comment>
<dbReference type="GO" id="GO:0071013">
    <property type="term" value="C:catalytic step 2 spliceosome"/>
    <property type="evidence" value="ECO:0007669"/>
    <property type="project" value="TreeGrafter"/>
</dbReference>
<dbReference type="SUPFAM" id="SSF52540">
    <property type="entry name" value="P-loop containing nucleoside triphosphate hydrolases"/>
    <property type="match status" value="1"/>
</dbReference>
<dbReference type="InterPro" id="IPR029058">
    <property type="entry name" value="AB_hydrolase_fold"/>
</dbReference>
<dbReference type="EMBL" id="JAMZMK010000170">
    <property type="protein sequence ID" value="KAI7757167.1"/>
    <property type="molecule type" value="Genomic_DNA"/>
</dbReference>
<evidence type="ECO:0000256" key="1">
    <source>
        <dbReference type="ARBA" id="ARBA00012552"/>
    </source>
</evidence>
<dbReference type="PANTHER" id="PTHR18934:SF83">
    <property type="entry name" value="PRE-MRNA-SPLICING FACTOR ATP-DEPENDENT RNA HELICASE DHX16"/>
    <property type="match status" value="1"/>
</dbReference>
<gene>
    <name evidence="3" type="ORF">M8C21_025737</name>
</gene>
<evidence type="ECO:0000313" key="3">
    <source>
        <dbReference type="EMBL" id="KAI7757167.1"/>
    </source>
</evidence>
<organism evidence="3 4">
    <name type="scientific">Ambrosia artemisiifolia</name>
    <name type="common">Common ragweed</name>
    <dbReference type="NCBI Taxonomy" id="4212"/>
    <lineage>
        <taxon>Eukaryota</taxon>
        <taxon>Viridiplantae</taxon>
        <taxon>Streptophyta</taxon>
        <taxon>Embryophyta</taxon>
        <taxon>Tracheophyta</taxon>
        <taxon>Spermatophyta</taxon>
        <taxon>Magnoliopsida</taxon>
        <taxon>eudicotyledons</taxon>
        <taxon>Gunneridae</taxon>
        <taxon>Pentapetalae</taxon>
        <taxon>asterids</taxon>
        <taxon>campanulids</taxon>
        <taxon>Asterales</taxon>
        <taxon>Asteraceae</taxon>
        <taxon>Asteroideae</taxon>
        <taxon>Heliantheae alliance</taxon>
        <taxon>Heliantheae</taxon>
        <taxon>Ambrosia</taxon>
    </lineage>
</organism>
<name>A0AAD5GVE8_AMBAR</name>
<proteinExistence type="predicted"/>
<dbReference type="PANTHER" id="PTHR18934">
    <property type="entry name" value="ATP-DEPENDENT RNA HELICASE"/>
    <property type="match status" value="1"/>
</dbReference>
<dbReference type="AlphaFoldDB" id="A0AAD5GVE8"/>
<comment type="caution">
    <text evidence="3">The sequence shown here is derived from an EMBL/GenBank/DDBJ whole genome shotgun (WGS) entry which is preliminary data.</text>
</comment>